<gene>
    <name evidence="5" type="ORF">L596_002237</name>
</gene>
<evidence type="ECO:0000256" key="2">
    <source>
        <dbReference type="PROSITE-ProRule" id="PRU00117"/>
    </source>
</evidence>
<sequence length="251" mass="27771">MQNWGFPGLQPPPSRESLFRRPPPFNGPYRLSAAEAAALSHPGPALHFERSPEDRLLQIRHQPSVSSIQSRDRVEVRLLVLDSYIGGLIGRGGNNVKRIRQMFGARVIVSNTKGGDPEHRVVTICAGADQVAYIVGAIFQYIVPPTLHDNIAYNCSMLVPQACIGRILGPKGLFIKKISEDTRTYQRLYCETVMPESDEIPYSFRGQSVDVGEAVGLIADRLRGYCANSTYDPAQHPLTVHAGRKRSHPSE</sequence>
<dbReference type="EMBL" id="AZBU02000001">
    <property type="protein sequence ID" value="TMS34700.1"/>
    <property type="molecule type" value="Genomic_DNA"/>
</dbReference>
<dbReference type="SUPFAM" id="SSF54791">
    <property type="entry name" value="Eukaryotic type KH-domain (KH-domain type I)"/>
    <property type="match status" value="2"/>
</dbReference>
<evidence type="ECO:0000256" key="1">
    <source>
        <dbReference type="ARBA" id="ARBA00022737"/>
    </source>
</evidence>
<dbReference type="OrthoDB" id="1937934at2759"/>
<evidence type="ECO:0000313" key="5">
    <source>
        <dbReference type="EMBL" id="TMS34700.1"/>
    </source>
</evidence>
<proteinExistence type="predicted"/>
<evidence type="ECO:0000259" key="4">
    <source>
        <dbReference type="SMART" id="SM00322"/>
    </source>
</evidence>
<dbReference type="InterPro" id="IPR004088">
    <property type="entry name" value="KH_dom_type_1"/>
</dbReference>
<dbReference type="InterPro" id="IPR036612">
    <property type="entry name" value="KH_dom_type_1_sf"/>
</dbReference>
<dbReference type="Proteomes" id="UP000298663">
    <property type="component" value="Unassembled WGS sequence"/>
</dbReference>
<accession>A0A4U8UNJ9</accession>
<dbReference type="STRING" id="34508.A0A4U8UNJ9"/>
<dbReference type="GO" id="GO:0003723">
    <property type="term" value="F:RNA binding"/>
    <property type="evidence" value="ECO:0007669"/>
    <property type="project" value="UniProtKB-UniRule"/>
</dbReference>
<name>A0A4U8UNJ9_STECR</name>
<dbReference type="Pfam" id="PF00013">
    <property type="entry name" value="KH_1"/>
    <property type="match status" value="2"/>
</dbReference>
<reference evidence="5 6" key="2">
    <citation type="journal article" date="2019" name="G3 (Bethesda)">
        <title>Hybrid Assembly of the Genome of the Entomopathogenic Nematode Steinernema carpocapsae Identifies the X-Chromosome.</title>
        <authorList>
            <person name="Serra L."/>
            <person name="Macchietto M."/>
            <person name="Macias-Munoz A."/>
            <person name="McGill C.J."/>
            <person name="Rodriguez I.M."/>
            <person name="Rodriguez B."/>
            <person name="Murad R."/>
            <person name="Mortazavi A."/>
        </authorList>
    </citation>
    <scope>NUCLEOTIDE SEQUENCE [LARGE SCALE GENOMIC DNA]</scope>
    <source>
        <strain evidence="5 6">ALL</strain>
    </source>
</reference>
<reference evidence="5 6" key="1">
    <citation type="journal article" date="2015" name="Genome Biol.">
        <title>Comparative genomics of Steinernema reveals deeply conserved gene regulatory networks.</title>
        <authorList>
            <person name="Dillman A.R."/>
            <person name="Macchietto M."/>
            <person name="Porter C.F."/>
            <person name="Rogers A."/>
            <person name="Williams B."/>
            <person name="Antoshechkin I."/>
            <person name="Lee M.M."/>
            <person name="Goodwin Z."/>
            <person name="Lu X."/>
            <person name="Lewis E.E."/>
            <person name="Goodrich-Blair H."/>
            <person name="Stock S.P."/>
            <person name="Adams B.J."/>
            <person name="Sternberg P.W."/>
            <person name="Mortazavi A."/>
        </authorList>
    </citation>
    <scope>NUCLEOTIDE SEQUENCE [LARGE SCALE GENOMIC DNA]</scope>
    <source>
        <strain evidence="5 6">ALL</strain>
    </source>
</reference>
<evidence type="ECO:0000256" key="3">
    <source>
        <dbReference type="SAM" id="MobiDB-lite"/>
    </source>
</evidence>
<dbReference type="Gene3D" id="3.30.1370.10">
    <property type="entry name" value="K Homology domain, type 1"/>
    <property type="match status" value="2"/>
</dbReference>
<protein>
    <recommendedName>
        <fullName evidence="4">K Homology domain-containing protein</fullName>
    </recommendedName>
</protein>
<keyword evidence="2" id="KW-0694">RNA-binding</keyword>
<feature type="domain" description="K Homology" evidence="4">
    <location>
        <begin position="151"/>
        <end position="223"/>
    </location>
</feature>
<dbReference type="AlphaFoldDB" id="A0A4U8UNJ9"/>
<dbReference type="PANTHER" id="PTHR10288">
    <property type="entry name" value="KH DOMAIN CONTAINING RNA BINDING PROTEIN"/>
    <property type="match status" value="1"/>
</dbReference>
<keyword evidence="6" id="KW-1185">Reference proteome</keyword>
<dbReference type="PROSITE" id="PS50084">
    <property type="entry name" value="KH_TYPE_1"/>
    <property type="match status" value="2"/>
</dbReference>
<comment type="caution">
    <text evidence="5">The sequence shown here is derived from an EMBL/GenBank/DDBJ whole genome shotgun (WGS) entry which is preliminary data.</text>
</comment>
<dbReference type="CDD" id="cd00105">
    <property type="entry name" value="KH-I"/>
    <property type="match status" value="1"/>
</dbReference>
<dbReference type="SMART" id="SM00322">
    <property type="entry name" value="KH"/>
    <property type="match status" value="2"/>
</dbReference>
<keyword evidence="1" id="KW-0677">Repeat</keyword>
<organism evidence="5 6">
    <name type="scientific">Steinernema carpocapsae</name>
    <name type="common">Entomopathogenic nematode</name>
    <dbReference type="NCBI Taxonomy" id="34508"/>
    <lineage>
        <taxon>Eukaryota</taxon>
        <taxon>Metazoa</taxon>
        <taxon>Ecdysozoa</taxon>
        <taxon>Nematoda</taxon>
        <taxon>Chromadorea</taxon>
        <taxon>Rhabditida</taxon>
        <taxon>Tylenchina</taxon>
        <taxon>Panagrolaimomorpha</taxon>
        <taxon>Strongyloidoidea</taxon>
        <taxon>Steinernematidae</taxon>
        <taxon>Steinernema</taxon>
    </lineage>
</organism>
<dbReference type="InterPro" id="IPR004087">
    <property type="entry name" value="KH_dom"/>
</dbReference>
<evidence type="ECO:0000313" key="6">
    <source>
        <dbReference type="Proteomes" id="UP000298663"/>
    </source>
</evidence>
<feature type="domain" description="K Homology" evidence="4">
    <location>
        <begin position="72"/>
        <end position="143"/>
    </location>
</feature>
<feature type="region of interest" description="Disordered" evidence="3">
    <location>
        <begin position="1"/>
        <end position="24"/>
    </location>
</feature>